<feature type="region of interest" description="Disordered" evidence="1">
    <location>
        <begin position="171"/>
        <end position="191"/>
    </location>
</feature>
<dbReference type="EMBL" id="LHPG02000011">
    <property type="protein sequence ID" value="PRW45708.1"/>
    <property type="molecule type" value="Genomic_DNA"/>
</dbReference>
<proteinExistence type="predicted"/>
<evidence type="ECO:0000256" key="2">
    <source>
        <dbReference type="SAM" id="Phobius"/>
    </source>
</evidence>
<keyword evidence="2" id="KW-0812">Transmembrane</keyword>
<dbReference type="Proteomes" id="UP000239899">
    <property type="component" value="Unassembled WGS sequence"/>
</dbReference>
<dbReference type="AlphaFoldDB" id="A0A2P6TMY9"/>
<dbReference type="GO" id="GO:0016779">
    <property type="term" value="F:nucleotidyltransferase activity"/>
    <property type="evidence" value="ECO:0007669"/>
    <property type="project" value="UniProtKB-KW"/>
</dbReference>
<feature type="signal peptide" evidence="3">
    <location>
        <begin position="1"/>
        <end position="21"/>
    </location>
</feature>
<name>A0A2P6TMY9_CHLSO</name>
<keyword evidence="2" id="KW-1133">Transmembrane helix</keyword>
<keyword evidence="4" id="KW-0548">Nucleotidyltransferase</keyword>
<feature type="region of interest" description="Disordered" evidence="1">
    <location>
        <begin position="81"/>
        <end position="118"/>
    </location>
</feature>
<accession>A0A2P6TMY9</accession>
<gene>
    <name evidence="4" type="ORF">C2E21_5731</name>
</gene>
<feature type="compositionally biased region" description="Low complexity" evidence="1">
    <location>
        <begin position="81"/>
        <end position="93"/>
    </location>
</feature>
<feature type="chain" id="PRO_5015162531" evidence="3">
    <location>
        <begin position="22"/>
        <end position="255"/>
    </location>
</feature>
<evidence type="ECO:0000313" key="4">
    <source>
        <dbReference type="EMBL" id="PRW45708.1"/>
    </source>
</evidence>
<protein>
    <submittedName>
        <fullName evidence="4">Phosphatidate cytidylyltransferase</fullName>
    </submittedName>
</protein>
<keyword evidence="2" id="KW-0472">Membrane</keyword>
<keyword evidence="4" id="KW-0808">Transferase</keyword>
<keyword evidence="3" id="KW-0732">Signal</keyword>
<feature type="transmembrane region" description="Helical" evidence="2">
    <location>
        <begin position="129"/>
        <end position="153"/>
    </location>
</feature>
<feature type="region of interest" description="Disordered" evidence="1">
    <location>
        <begin position="227"/>
        <end position="251"/>
    </location>
</feature>
<evidence type="ECO:0000256" key="3">
    <source>
        <dbReference type="SAM" id="SignalP"/>
    </source>
</evidence>
<evidence type="ECO:0000256" key="1">
    <source>
        <dbReference type="SAM" id="MobiDB-lite"/>
    </source>
</evidence>
<comment type="caution">
    <text evidence="4">The sequence shown here is derived from an EMBL/GenBank/DDBJ whole genome shotgun (WGS) entry which is preliminary data.</text>
</comment>
<reference evidence="4 5" key="1">
    <citation type="journal article" date="2018" name="Plant J.">
        <title>Genome sequences of Chlorella sorokiniana UTEX 1602 and Micractinium conductrix SAG 241.80: implications to maltose excretion by a green alga.</title>
        <authorList>
            <person name="Arriola M.B."/>
            <person name="Velmurugan N."/>
            <person name="Zhang Y."/>
            <person name="Plunkett M.H."/>
            <person name="Hondzo H."/>
            <person name="Barney B.M."/>
        </authorList>
    </citation>
    <scope>NUCLEOTIDE SEQUENCE [LARGE SCALE GENOMIC DNA]</scope>
    <source>
        <strain evidence="5">UTEX 1602</strain>
    </source>
</reference>
<sequence>MPPLPLLLLALAALAAHPAIAASNSTCYYPSHFVTPSLPVCTSACNTLLASKGVGSVYPEIYTKDSVKCCKCQYRNPAFAGDPSPAGDDSSASSKDDGNPASPSPGPSSKASPSPAPAAAKKKSTFKRVWWKVAIVIGVFIVIFCVTAAMLFWDCCKLRSSWKAARESVREGAKEELAKRKSKREGMSKDAQRRLAALDLARELRETKLEAQAQPPAQFVEVVVNASGPASAPSSPGTRSRQGRKRGFTTAAALV</sequence>
<keyword evidence="5" id="KW-1185">Reference proteome</keyword>
<organism evidence="4 5">
    <name type="scientific">Chlorella sorokiniana</name>
    <name type="common">Freshwater green alga</name>
    <dbReference type="NCBI Taxonomy" id="3076"/>
    <lineage>
        <taxon>Eukaryota</taxon>
        <taxon>Viridiplantae</taxon>
        <taxon>Chlorophyta</taxon>
        <taxon>core chlorophytes</taxon>
        <taxon>Trebouxiophyceae</taxon>
        <taxon>Chlorellales</taxon>
        <taxon>Chlorellaceae</taxon>
        <taxon>Chlorella clade</taxon>
        <taxon>Chlorella</taxon>
    </lineage>
</organism>
<feature type="compositionally biased region" description="Low complexity" evidence="1">
    <location>
        <begin position="227"/>
        <end position="237"/>
    </location>
</feature>
<evidence type="ECO:0000313" key="5">
    <source>
        <dbReference type="Proteomes" id="UP000239899"/>
    </source>
</evidence>
<feature type="compositionally biased region" description="Low complexity" evidence="1">
    <location>
        <begin position="107"/>
        <end position="118"/>
    </location>
</feature>